<dbReference type="RefSeq" id="WP_145907875.1">
    <property type="nucleotide sequence ID" value="NZ_BAAAMZ010000007.1"/>
</dbReference>
<dbReference type="InterPro" id="IPR029032">
    <property type="entry name" value="AhpD-like"/>
</dbReference>
<evidence type="ECO:0000313" key="2">
    <source>
        <dbReference type="EMBL" id="TWG01521.1"/>
    </source>
</evidence>
<keyword evidence="3" id="KW-1185">Reference proteome</keyword>
<keyword evidence="2" id="KW-0575">Peroxidase</keyword>
<dbReference type="OrthoDB" id="4543687at2"/>
<comment type="caution">
    <text evidence="2">The sequence shown here is derived from an EMBL/GenBank/DDBJ whole genome shotgun (WGS) entry which is preliminary data.</text>
</comment>
<gene>
    <name evidence="2" type="ORF">FHX73_115422</name>
</gene>
<name>A0A561UQ97_9ACTN</name>
<dbReference type="EMBL" id="VIWT01000001">
    <property type="protein sequence ID" value="TWG01521.1"/>
    <property type="molecule type" value="Genomic_DNA"/>
</dbReference>
<dbReference type="Proteomes" id="UP000317940">
    <property type="component" value="Unassembled WGS sequence"/>
</dbReference>
<protein>
    <submittedName>
        <fullName evidence="2">AhpD family alkylhydroperoxidase</fullName>
    </submittedName>
</protein>
<dbReference type="PANTHER" id="PTHR34846">
    <property type="entry name" value="4-CARBOXYMUCONOLACTONE DECARBOXYLASE FAMILY PROTEIN (AFU_ORTHOLOGUE AFUA_6G11590)"/>
    <property type="match status" value="1"/>
</dbReference>
<evidence type="ECO:0000259" key="1">
    <source>
        <dbReference type="Pfam" id="PF02627"/>
    </source>
</evidence>
<evidence type="ECO:0000313" key="3">
    <source>
        <dbReference type="Proteomes" id="UP000317940"/>
    </source>
</evidence>
<dbReference type="Pfam" id="PF02627">
    <property type="entry name" value="CMD"/>
    <property type="match status" value="1"/>
</dbReference>
<organism evidence="2 3">
    <name type="scientific">Kitasatospora viridis</name>
    <dbReference type="NCBI Taxonomy" id="281105"/>
    <lineage>
        <taxon>Bacteria</taxon>
        <taxon>Bacillati</taxon>
        <taxon>Actinomycetota</taxon>
        <taxon>Actinomycetes</taxon>
        <taxon>Kitasatosporales</taxon>
        <taxon>Streptomycetaceae</taxon>
        <taxon>Kitasatospora</taxon>
    </lineage>
</organism>
<dbReference type="PANTHER" id="PTHR34846:SF10">
    <property type="entry name" value="CYTOPLASMIC PROTEIN"/>
    <property type="match status" value="1"/>
</dbReference>
<keyword evidence="2" id="KW-0560">Oxidoreductase</keyword>
<dbReference type="Gene3D" id="1.20.1290.10">
    <property type="entry name" value="AhpD-like"/>
    <property type="match status" value="1"/>
</dbReference>
<dbReference type="InterPro" id="IPR003779">
    <property type="entry name" value="CMD-like"/>
</dbReference>
<dbReference type="SUPFAM" id="SSF69118">
    <property type="entry name" value="AhpD-like"/>
    <property type="match status" value="1"/>
</dbReference>
<feature type="domain" description="Carboxymuconolactone decarboxylase-like" evidence="1">
    <location>
        <begin position="44"/>
        <end position="113"/>
    </location>
</feature>
<sequence>MSTEITTAGTVTATGTVTTAASRLPNPARLVPALGPVGGAMYKAVSSGVVPQRTIDLLQLRAGQIVGNTYLTVMHTTSLRTTGETEERITAVASWQDAPYFTPEERAALALTEAVLQPNPHGERVSDELFAEASKVYDPTALTTLALAIGQVNFYVALAVIGKPLPGLKPSEQWT</sequence>
<dbReference type="GO" id="GO:0051920">
    <property type="term" value="F:peroxiredoxin activity"/>
    <property type="evidence" value="ECO:0007669"/>
    <property type="project" value="InterPro"/>
</dbReference>
<accession>A0A561UQ97</accession>
<dbReference type="AlphaFoldDB" id="A0A561UQ97"/>
<proteinExistence type="predicted"/>
<reference evidence="2 3" key="1">
    <citation type="submission" date="2019-06" db="EMBL/GenBank/DDBJ databases">
        <title>Sequencing the genomes of 1000 actinobacteria strains.</title>
        <authorList>
            <person name="Klenk H.-P."/>
        </authorList>
    </citation>
    <scope>NUCLEOTIDE SEQUENCE [LARGE SCALE GENOMIC DNA]</scope>
    <source>
        <strain evidence="2 3">DSM 44826</strain>
    </source>
</reference>